<accession>A0A816A3G1</accession>
<dbReference type="OrthoDB" id="10260741at2759"/>
<comment type="similarity">
    <text evidence="1">Belongs to the dynein light chain Tctex-type family.</text>
</comment>
<evidence type="ECO:0000313" key="2">
    <source>
        <dbReference type="EMBL" id="CAF0758869.1"/>
    </source>
</evidence>
<evidence type="ECO:0000256" key="1">
    <source>
        <dbReference type="ARBA" id="ARBA00005361"/>
    </source>
</evidence>
<evidence type="ECO:0000313" key="6">
    <source>
        <dbReference type="EMBL" id="CAF1371279.1"/>
    </source>
</evidence>
<name>A0A816A3G1_9BILA</name>
<dbReference type="EMBL" id="CAJNOE010000026">
    <property type="protein sequence ID" value="CAF0758869.1"/>
    <property type="molecule type" value="Genomic_DNA"/>
</dbReference>
<dbReference type="Proteomes" id="UP000663832">
    <property type="component" value="Unassembled WGS sequence"/>
</dbReference>
<dbReference type="GO" id="GO:0007018">
    <property type="term" value="P:microtubule-based movement"/>
    <property type="evidence" value="ECO:0007669"/>
    <property type="project" value="TreeGrafter"/>
</dbReference>
<evidence type="ECO:0000313" key="11">
    <source>
        <dbReference type="EMBL" id="CAF3724407.1"/>
    </source>
</evidence>
<dbReference type="AlphaFoldDB" id="A0A816A3G1"/>
<evidence type="ECO:0000313" key="12">
    <source>
        <dbReference type="Proteomes" id="UP000663832"/>
    </source>
</evidence>
<comment type="caution">
    <text evidence="8">The sequence shown here is derived from an EMBL/GenBank/DDBJ whole genome shotgun (WGS) entry which is preliminary data.</text>
</comment>
<dbReference type="Proteomes" id="UP000663844">
    <property type="component" value="Unassembled WGS sequence"/>
</dbReference>
<gene>
    <name evidence="5" type="ORF">BJG266_LOCUS33981</name>
    <name evidence="4" type="ORF">BJG266_LOCUS5792</name>
    <name evidence="2" type="ORF">IZO911_LOCUS4593</name>
    <name evidence="6" type="ORF">JYZ213_LOCUS36137</name>
    <name evidence="9" type="ORF">KXQ929_LOCUS1417</name>
    <name evidence="10" type="ORF">OKA104_LOCUS6774</name>
    <name evidence="11" type="ORF">OXD698_LOCUS13853</name>
    <name evidence="3" type="ORF">QVE165_LOCUS4235</name>
    <name evidence="8" type="ORF">QVE165_LOCUS51110</name>
    <name evidence="7" type="ORF">VCS650_LOCUS36714</name>
</gene>
<dbReference type="EMBL" id="CAJNOI010000016">
    <property type="protein sequence ID" value="CAF0812174.1"/>
    <property type="molecule type" value="Genomic_DNA"/>
</dbReference>
<evidence type="ECO:0000313" key="8">
    <source>
        <dbReference type="EMBL" id="CAF1589954.1"/>
    </source>
</evidence>
<dbReference type="GO" id="GO:0005868">
    <property type="term" value="C:cytoplasmic dynein complex"/>
    <property type="evidence" value="ECO:0007669"/>
    <property type="project" value="TreeGrafter"/>
</dbReference>
<protein>
    <submittedName>
        <fullName evidence="8">Uncharacterized protein</fullName>
    </submittedName>
</protein>
<dbReference type="PANTHER" id="PTHR21255:SF7">
    <property type="entry name" value="DYNEIN LIGHT CHAIN TCTEX-TYPE PROTEIN 2B"/>
    <property type="match status" value="1"/>
</dbReference>
<evidence type="ECO:0000313" key="5">
    <source>
        <dbReference type="EMBL" id="CAF1332904.1"/>
    </source>
</evidence>
<dbReference type="EMBL" id="CAJOAY010000253">
    <property type="protein sequence ID" value="CAF3604113.1"/>
    <property type="molecule type" value="Genomic_DNA"/>
</dbReference>
<proteinExistence type="inferred from homology"/>
<dbReference type="EMBL" id="CAJNOM010001069">
    <property type="protein sequence ID" value="CAF1589954.1"/>
    <property type="molecule type" value="Genomic_DNA"/>
</dbReference>
<dbReference type="EMBL" id="CAJOBB010000039">
    <property type="protein sequence ID" value="CAF3525990.1"/>
    <property type="molecule type" value="Genomic_DNA"/>
</dbReference>
<dbReference type="Proteomes" id="UP000663891">
    <property type="component" value="Unassembled WGS sequence"/>
</dbReference>
<dbReference type="Proteomes" id="UP000663868">
    <property type="component" value="Unassembled WGS sequence"/>
</dbReference>
<dbReference type="EMBL" id="CAJNOI010000705">
    <property type="protein sequence ID" value="CAF1332904.1"/>
    <property type="molecule type" value="Genomic_DNA"/>
</dbReference>
<keyword evidence="12" id="KW-1185">Reference proteome</keyword>
<dbReference type="EMBL" id="CAJNOM010000016">
    <property type="protein sequence ID" value="CAF0801364.1"/>
    <property type="molecule type" value="Genomic_DNA"/>
</dbReference>
<reference evidence="8" key="1">
    <citation type="submission" date="2021-02" db="EMBL/GenBank/DDBJ databases">
        <authorList>
            <person name="Nowell W R."/>
        </authorList>
    </citation>
    <scope>NUCLEOTIDE SEQUENCE</scope>
</reference>
<dbReference type="EMBL" id="CAJOAZ010000855">
    <property type="protein sequence ID" value="CAF3724407.1"/>
    <property type="molecule type" value="Genomic_DNA"/>
</dbReference>
<evidence type="ECO:0000313" key="9">
    <source>
        <dbReference type="EMBL" id="CAF3525990.1"/>
    </source>
</evidence>
<evidence type="ECO:0000313" key="4">
    <source>
        <dbReference type="EMBL" id="CAF0812174.1"/>
    </source>
</evidence>
<organism evidence="8 12">
    <name type="scientific">Adineta steineri</name>
    <dbReference type="NCBI Taxonomy" id="433720"/>
    <lineage>
        <taxon>Eukaryota</taxon>
        <taxon>Metazoa</taxon>
        <taxon>Spiralia</taxon>
        <taxon>Gnathifera</taxon>
        <taxon>Rotifera</taxon>
        <taxon>Eurotatoria</taxon>
        <taxon>Bdelloidea</taxon>
        <taxon>Adinetida</taxon>
        <taxon>Adinetidae</taxon>
        <taxon>Adineta</taxon>
    </lineage>
</organism>
<dbReference type="CDD" id="cd21451">
    <property type="entry name" value="DLC-like_TCTEX1D"/>
    <property type="match status" value="1"/>
</dbReference>
<sequence length="187" mass="21508">MEPKRITTRAMLQRAVNLTKQAHELQIPTGLTVPFWHNTWHQQKSITSDTAYRLSIQSSGAPTFALSPQRKFDFIRAQKFLQLELIRRCSRISNLLRYDPKLAIDLVRELSHQLRQVIKPDVANNVRYKIVVLATVVQVAPDQQKRQSMAIVSRCLWNHETDGSVTIQTKLGYDMMATATIFAIYTD</sequence>
<dbReference type="Pfam" id="PF03645">
    <property type="entry name" value="Tctex-1"/>
    <property type="match status" value="1"/>
</dbReference>
<dbReference type="EMBL" id="CAJNON010000924">
    <property type="protein sequence ID" value="CAF1404739.1"/>
    <property type="molecule type" value="Genomic_DNA"/>
</dbReference>
<dbReference type="Proteomes" id="UP000663860">
    <property type="component" value="Unassembled WGS sequence"/>
</dbReference>
<dbReference type="InterPro" id="IPR038586">
    <property type="entry name" value="Tctex-1-like_sf"/>
</dbReference>
<dbReference type="PANTHER" id="PTHR21255">
    <property type="entry name" value="T-COMPLEX-ASSOCIATED-TESTIS-EXPRESSED 1/ DYNEIN LIGHT CHAIN"/>
    <property type="match status" value="1"/>
</dbReference>
<dbReference type="InterPro" id="IPR005334">
    <property type="entry name" value="Tctex-1-like"/>
</dbReference>
<dbReference type="Proteomes" id="UP000663881">
    <property type="component" value="Unassembled WGS sequence"/>
</dbReference>
<dbReference type="Proteomes" id="UP000663845">
    <property type="component" value="Unassembled WGS sequence"/>
</dbReference>
<dbReference type="GO" id="GO:0005737">
    <property type="term" value="C:cytoplasm"/>
    <property type="evidence" value="ECO:0007669"/>
    <property type="project" value="TreeGrafter"/>
</dbReference>
<evidence type="ECO:0000313" key="7">
    <source>
        <dbReference type="EMBL" id="CAF1404739.1"/>
    </source>
</evidence>
<dbReference type="EMBL" id="CAJNOG010000854">
    <property type="protein sequence ID" value="CAF1371279.1"/>
    <property type="molecule type" value="Genomic_DNA"/>
</dbReference>
<evidence type="ECO:0000313" key="3">
    <source>
        <dbReference type="EMBL" id="CAF0801364.1"/>
    </source>
</evidence>
<dbReference type="Proteomes" id="UP000663877">
    <property type="component" value="Unassembled WGS sequence"/>
</dbReference>
<dbReference type="GO" id="GO:0045505">
    <property type="term" value="F:dynein intermediate chain binding"/>
    <property type="evidence" value="ECO:0007669"/>
    <property type="project" value="TreeGrafter"/>
</dbReference>
<evidence type="ECO:0000313" key="10">
    <source>
        <dbReference type="EMBL" id="CAF3604113.1"/>
    </source>
</evidence>
<dbReference type="Gene3D" id="3.30.1140.40">
    <property type="entry name" value="Tctex-1"/>
    <property type="match status" value="1"/>
</dbReference>